<dbReference type="RefSeq" id="XP_043038763.1">
    <property type="nucleotide sequence ID" value="XM_043179262.1"/>
</dbReference>
<gene>
    <name evidence="1" type="ORF">BT62DRAFT_1076953</name>
</gene>
<proteinExistence type="predicted"/>
<name>A0A9P8ARC6_9AGAR</name>
<organism evidence="1 2">
    <name type="scientific">Guyanagaster necrorhizus</name>
    <dbReference type="NCBI Taxonomy" id="856835"/>
    <lineage>
        <taxon>Eukaryota</taxon>
        <taxon>Fungi</taxon>
        <taxon>Dikarya</taxon>
        <taxon>Basidiomycota</taxon>
        <taxon>Agaricomycotina</taxon>
        <taxon>Agaricomycetes</taxon>
        <taxon>Agaricomycetidae</taxon>
        <taxon>Agaricales</taxon>
        <taxon>Marasmiineae</taxon>
        <taxon>Physalacriaceae</taxon>
        <taxon>Guyanagaster</taxon>
    </lineage>
</organism>
<dbReference type="EMBL" id="MU250537">
    <property type="protein sequence ID" value="KAG7445263.1"/>
    <property type="molecule type" value="Genomic_DNA"/>
</dbReference>
<accession>A0A9P8ARC6</accession>
<evidence type="ECO:0000313" key="2">
    <source>
        <dbReference type="Proteomes" id="UP000812287"/>
    </source>
</evidence>
<protein>
    <submittedName>
        <fullName evidence="1">Uncharacterized protein</fullName>
    </submittedName>
</protein>
<evidence type="ECO:0000313" key="1">
    <source>
        <dbReference type="EMBL" id="KAG7445263.1"/>
    </source>
</evidence>
<dbReference type="GeneID" id="66101556"/>
<comment type="caution">
    <text evidence="1">The sequence shown here is derived from an EMBL/GenBank/DDBJ whole genome shotgun (WGS) entry which is preliminary data.</text>
</comment>
<dbReference type="Proteomes" id="UP000812287">
    <property type="component" value="Unassembled WGS sequence"/>
</dbReference>
<dbReference type="AlphaFoldDB" id="A0A9P8ARC6"/>
<keyword evidence="2" id="KW-1185">Reference proteome</keyword>
<sequence>MQSKHYNGQHVCLYPARSLQCCEMSVPDSGVNRPNIKEAIDETQSPSCGTLSYCGLGIRPQSLVTRGVWPRLRFSYTRILQHHSWGLGVAPIPTSLVDLFPEYPIKAPCLTAKVVAISENNASRACGAKMVIYRTSPFRTIQGKVMQIPQYSSVIVATYSTTATVDYNPGYASVQDAIFRTIAVHLFQRVICGYGGLWPDDILADSINQPTGNLVSWLWIPANSKRLAVLPPV</sequence>
<reference evidence="1" key="1">
    <citation type="submission" date="2020-11" db="EMBL/GenBank/DDBJ databases">
        <title>Adaptations for nitrogen fixation in a non-lichenized fungal sporocarp promotes dispersal by wood-feeding termites.</title>
        <authorList>
            <consortium name="DOE Joint Genome Institute"/>
            <person name="Koch R.A."/>
            <person name="Yoon G."/>
            <person name="Arayal U."/>
            <person name="Lail K."/>
            <person name="Amirebrahimi M."/>
            <person name="Labutti K."/>
            <person name="Lipzen A."/>
            <person name="Riley R."/>
            <person name="Barry K."/>
            <person name="Henrissat B."/>
            <person name="Grigoriev I.V."/>
            <person name="Herr J.R."/>
            <person name="Aime M.C."/>
        </authorList>
    </citation>
    <scope>NUCLEOTIDE SEQUENCE</scope>
    <source>
        <strain evidence="1">MCA 3950</strain>
    </source>
</reference>